<dbReference type="EMBL" id="RWIC01000005">
    <property type="protein sequence ID" value="TKC53441.1"/>
    <property type="molecule type" value="Genomic_DNA"/>
</dbReference>
<dbReference type="InterPro" id="IPR007581">
    <property type="entry name" value="Endonuclease-V"/>
</dbReference>
<keyword evidence="5" id="KW-0540">Nuclease</keyword>
<dbReference type="GO" id="GO:0005730">
    <property type="term" value="C:nucleolus"/>
    <property type="evidence" value="ECO:0007669"/>
    <property type="project" value="UniProtKB-SubCell"/>
</dbReference>
<evidence type="ECO:0000256" key="2">
    <source>
        <dbReference type="ARBA" id="ARBA00004210"/>
    </source>
</evidence>
<protein>
    <recommendedName>
        <fullName evidence="16">Endonuclease V</fullName>
    </recommendedName>
</protein>
<keyword evidence="4" id="KW-0963">Cytoplasm</keyword>
<feature type="region of interest" description="Disordered" evidence="17">
    <location>
        <begin position="284"/>
        <end position="333"/>
    </location>
</feature>
<comment type="subunit">
    <text evidence="15">Monomer. Interacts with PABPC1; the interaction is RNA-dependent and stimulates ENDOV activity.</text>
</comment>
<dbReference type="FunFam" id="3.30.2170.10:FF:000002">
    <property type="entry name" value="Endonuclease V"/>
    <property type="match status" value="1"/>
</dbReference>
<keyword evidence="9" id="KW-0460">Magnesium</keyword>
<gene>
    <name evidence="18" type="ORF">EI555_014896</name>
</gene>
<name>A0A4U1FSW1_MONMO</name>
<keyword evidence="7" id="KW-0255">Endonuclease</keyword>
<evidence type="ECO:0000256" key="11">
    <source>
        <dbReference type="ARBA" id="ARBA00023125"/>
    </source>
</evidence>
<keyword evidence="12" id="KW-0539">Nucleus</keyword>
<dbReference type="PANTHER" id="PTHR28511">
    <property type="entry name" value="ENDONUCLEASE V"/>
    <property type="match status" value="1"/>
</dbReference>
<accession>A0A4U1FSW1</accession>
<evidence type="ECO:0000256" key="10">
    <source>
        <dbReference type="ARBA" id="ARBA00022884"/>
    </source>
</evidence>
<evidence type="ECO:0000256" key="13">
    <source>
        <dbReference type="ARBA" id="ARBA00056032"/>
    </source>
</evidence>
<comment type="subcellular location">
    <subcellularLocation>
        <location evidence="2">Cytoplasm</location>
        <location evidence="2">Stress granule</location>
    </subcellularLocation>
    <subcellularLocation>
        <location evidence="3">Nucleus</location>
        <location evidence="3">Nucleolus</location>
    </subcellularLocation>
</comment>
<comment type="caution">
    <text evidence="18">The sequence shown here is derived from an EMBL/GenBank/DDBJ whole genome shotgun (WGS) entry which is preliminary data.</text>
</comment>
<dbReference type="GO" id="GO:0046872">
    <property type="term" value="F:metal ion binding"/>
    <property type="evidence" value="ECO:0007669"/>
    <property type="project" value="UniProtKB-KW"/>
</dbReference>
<keyword evidence="6" id="KW-0479">Metal-binding</keyword>
<dbReference type="GO" id="GO:0016891">
    <property type="term" value="F:RNA endonuclease activity producing 5'-phosphomonoesters, hydrolytic mechanism"/>
    <property type="evidence" value="ECO:0007669"/>
    <property type="project" value="TreeGrafter"/>
</dbReference>
<dbReference type="PANTHER" id="PTHR28511:SF1">
    <property type="entry name" value="ENDONUCLEASE V"/>
    <property type="match status" value="1"/>
</dbReference>
<evidence type="ECO:0000256" key="9">
    <source>
        <dbReference type="ARBA" id="ARBA00022842"/>
    </source>
</evidence>
<dbReference type="Gene3D" id="3.30.2170.10">
    <property type="entry name" value="archaeoglobus fulgidus dsm 4304 superfamily"/>
    <property type="match status" value="1"/>
</dbReference>
<dbReference type="AlphaFoldDB" id="A0A4U1FSW1"/>
<dbReference type="GO" id="GO:0003677">
    <property type="term" value="F:DNA binding"/>
    <property type="evidence" value="ECO:0007669"/>
    <property type="project" value="UniProtKB-KW"/>
</dbReference>
<evidence type="ECO:0000256" key="7">
    <source>
        <dbReference type="ARBA" id="ARBA00022759"/>
    </source>
</evidence>
<evidence type="ECO:0000256" key="8">
    <source>
        <dbReference type="ARBA" id="ARBA00022801"/>
    </source>
</evidence>
<feature type="compositionally biased region" description="Basic residues" evidence="17">
    <location>
        <begin position="322"/>
        <end position="333"/>
    </location>
</feature>
<feature type="non-terminal residue" evidence="18">
    <location>
        <position position="1"/>
    </location>
</feature>
<evidence type="ECO:0000256" key="15">
    <source>
        <dbReference type="ARBA" id="ARBA00061971"/>
    </source>
</evidence>
<evidence type="ECO:0000256" key="4">
    <source>
        <dbReference type="ARBA" id="ARBA00022490"/>
    </source>
</evidence>
<evidence type="ECO:0000256" key="14">
    <source>
        <dbReference type="ARBA" id="ARBA00061268"/>
    </source>
</evidence>
<evidence type="ECO:0000256" key="16">
    <source>
        <dbReference type="ARBA" id="ARBA00071695"/>
    </source>
</evidence>
<reference evidence="19" key="1">
    <citation type="journal article" date="2019" name="IScience">
        <title>Narwhal Genome Reveals Long-Term Low Genetic Diversity despite Current Large Abundance Size.</title>
        <authorList>
            <person name="Westbury M.V."/>
            <person name="Petersen B."/>
            <person name="Garde E."/>
            <person name="Heide-Jorgensen M.P."/>
            <person name="Lorenzen E.D."/>
        </authorList>
    </citation>
    <scope>NUCLEOTIDE SEQUENCE [LARGE SCALE GENOMIC DNA]</scope>
</reference>
<keyword evidence="11" id="KW-0238">DNA-binding</keyword>
<evidence type="ECO:0000256" key="6">
    <source>
        <dbReference type="ARBA" id="ARBA00022723"/>
    </source>
</evidence>
<dbReference type="Pfam" id="PF04493">
    <property type="entry name" value="Endonuclease_5"/>
    <property type="match status" value="1"/>
</dbReference>
<evidence type="ECO:0000256" key="12">
    <source>
        <dbReference type="ARBA" id="ARBA00023242"/>
    </source>
</evidence>
<dbReference type="Proteomes" id="UP000308365">
    <property type="component" value="Unassembled WGS sequence"/>
</dbReference>
<evidence type="ECO:0000256" key="17">
    <source>
        <dbReference type="SAM" id="MobiDB-lite"/>
    </source>
</evidence>
<keyword evidence="8" id="KW-0378">Hydrolase</keyword>
<evidence type="ECO:0000256" key="5">
    <source>
        <dbReference type="ARBA" id="ARBA00022722"/>
    </source>
</evidence>
<proteinExistence type="inferred from homology"/>
<evidence type="ECO:0000313" key="18">
    <source>
        <dbReference type="EMBL" id="TKC53441.1"/>
    </source>
</evidence>
<organism evidence="18 19">
    <name type="scientific">Monodon monoceros</name>
    <name type="common">Narwhal</name>
    <name type="synonym">Ceratodon monodon</name>
    <dbReference type="NCBI Taxonomy" id="40151"/>
    <lineage>
        <taxon>Eukaryota</taxon>
        <taxon>Metazoa</taxon>
        <taxon>Chordata</taxon>
        <taxon>Craniata</taxon>
        <taxon>Vertebrata</taxon>
        <taxon>Euteleostomi</taxon>
        <taxon>Mammalia</taxon>
        <taxon>Eutheria</taxon>
        <taxon>Laurasiatheria</taxon>
        <taxon>Artiodactyla</taxon>
        <taxon>Whippomorpha</taxon>
        <taxon>Cetacea</taxon>
        <taxon>Odontoceti</taxon>
        <taxon>Monodontidae</taxon>
        <taxon>Monodon</taxon>
    </lineage>
</organism>
<evidence type="ECO:0000256" key="1">
    <source>
        <dbReference type="ARBA" id="ARBA00001946"/>
    </source>
</evidence>
<dbReference type="CDD" id="cd06559">
    <property type="entry name" value="Endonuclease_V"/>
    <property type="match status" value="1"/>
</dbReference>
<dbReference type="GO" id="GO:0003727">
    <property type="term" value="F:single-stranded RNA binding"/>
    <property type="evidence" value="ECO:0007669"/>
    <property type="project" value="TreeGrafter"/>
</dbReference>
<comment type="cofactor">
    <cofactor evidence="1">
        <name>Mg(2+)</name>
        <dbReference type="ChEBI" id="CHEBI:18420"/>
    </cofactor>
</comment>
<comment type="function">
    <text evidence="13">Endoribonuclease that specifically cleaves inosine-containing RNAs: cleaves RNA at the second phosphodiester bond 3' to inosine. Active against both single-stranded and double-stranded RNAs. Has strong preference for single-stranded RNAs (ssRNAs) toward double-stranded RNAs (dsRNAs). Cleaves mRNAs and tRNAs containing inosine. Also able to cleave structure-specific dsRNA substrates containing the specific sites 5'-IIUI-3' and 5'-UIUU-3'. Inosine is present in a number of RNAs following editing; the function of inosine-specific endoribonuclease is still unclear: it could either play a regulatory role in edited RNAs, or be involved in antiviral response by removing the hyperedited long viral dsRNA genome that has undergone A-to-I editing. Binds branched DNA structures.</text>
</comment>
<comment type="similarity">
    <text evidence="14">Belongs to the endonuclease V family.</text>
</comment>
<dbReference type="GO" id="GO:0010494">
    <property type="term" value="C:cytoplasmic stress granule"/>
    <property type="evidence" value="ECO:0007669"/>
    <property type="project" value="UniProtKB-SubCell"/>
</dbReference>
<evidence type="ECO:0000313" key="19">
    <source>
        <dbReference type="Proteomes" id="UP000308365"/>
    </source>
</evidence>
<sequence length="392" mass="42022">HGLRPRGGNVPDADLSAAMATMRSGACARRSASDATGRGAQARAMARKAAGRPPEETLSLWKREQALLKTLVVDRDTEAWQRDPAFSGLQRVGGVDVSFVKGDSVSACASLVVLSYPELEVMYEDCRMVSLTAPYVSGFLAFREVPFLVDAVQQLREKEPRLMPQAGFGVACHLGVLTDLPCIGVAKKLLQVDGLENNALHKEKIRLLKGGGDSFPLMGGSGTVLGMALKSHDHSTKPLYVSVGHKMSLEAAVRLTHGCCKFRIPEPVRQADIRSRDYIRRTLGVQGAPALRPERSKKAQRPKACPQGASEEPAGKDGPLKSHSRNPRTHRKALGPEFIRTRGLGGDFGAQDGSHAELAGPDGFVLTGLGQSFEPEGQGSFSCLLDLEILGV</sequence>
<dbReference type="GO" id="GO:0006281">
    <property type="term" value="P:DNA repair"/>
    <property type="evidence" value="ECO:0007669"/>
    <property type="project" value="InterPro"/>
</dbReference>
<keyword evidence="10" id="KW-0694">RNA-binding</keyword>
<evidence type="ECO:0000256" key="3">
    <source>
        <dbReference type="ARBA" id="ARBA00004604"/>
    </source>
</evidence>